<sequence length="363" mass="41779">MIYINEAGSLVVRGIELTREQGMLGPGGYMTIYDDFIFKKVCEYSFSDISEEIAFIRYLAKGKEFGLNEFISDIVVQVYDNSGIYGESGGLEFRFDFKWDLWKNSWSISEYIELMNDFISDSKYNAAWINEKEEHYHAVTFDIFDVNQTIQFFMDEAVTYLKEIENKILSILHSRVKQDTAVVRLFDFPEHVRVPCEQYLVYFSQFLEELGIEATSDIHHEAGNVLFSVTPASKSTALEQIARALDIYLQLPVHTPPYMQVQTNPREQQLIANIQHLNGQLMLVNALAQSKEEMIQNQRSVIYQQQKFIDATILQKSVVSVDGVDEEREELLGGAVAVTKYEGNGFEINLPNIYREIKKMIGK</sequence>
<reference evidence="1 2" key="1">
    <citation type="submission" date="2023-07" db="EMBL/GenBank/DDBJ databases">
        <title>Genomic Encyclopedia of Type Strains, Phase IV (KMG-IV): sequencing the most valuable type-strain genomes for metagenomic binning, comparative biology and taxonomic classification.</title>
        <authorList>
            <person name="Goeker M."/>
        </authorList>
    </citation>
    <scope>NUCLEOTIDE SEQUENCE [LARGE SCALE GENOMIC DNA]</scope>
    <source>
        <strain evidence="1 2">DSM 46876</strain>
    </source>
</reference>
<proteinExistence type="predicted"/>
<name>A0AAJ1TL65_9BACL</name>
<protein>
    <submittedName>
        <fullName evidence="1">Uncharacterized protein</fullName>
    </submittedName>
</protein>
<dbReference type="Proteomes" id="UP001238450">
    <property type="component" value="Unassembled WGS sequence"/>
</dbReference>
<accession>A0AAJ1TL65</accession>
<dbReference type="RefSeq" id="WP_307254910.1">
    <property type="nucleotide sequence ID" value="NZ_JAUSUV010000021.1"/>
</dbReference>
<organism evidence="1 2">
    <name type="scientific">Croceifilum oryzae</name>
    <dbReference type="NCBI Taxonomy" id="1553429"/>
    <lineage>
        <taxon>Bacteria</taxon>
        <taxon>Bacillati</taxon>
        <taxon>Bacillota</taxon>
        <taxon>Bacilli</taxon>
        <taxon>Bacillales</taxon>
        <taxon>Thermoactinomycetaceae</taxon>
        <taxon>Croceifilum</taxon>
    </lineage>
</organism>
<dbReference type="AlphaFoldDB" id="A0AAJ1TL65"/>
<evidence type="ECO:0000313" key="1">
    <source>
        <dbReference type="EMBL" id="MDQ0418912.1"/>
    </source>
</evidence>
<dbReference type="EMBL" id="JAUSUV010000021">
    <property type="protein sequence ID" value="MDQ0418912.1"/>
    <property type="molecule type" value="Genomic_DNA"/>
</dbReference>
<evidence type="ECO:0000313" key="2">
    <source>
        <dbReference type="Proteomes" id="UP001238450"/>
    </source>
</evidence>
<keyword evidence="2" id="KW-1185">Reference proteome</keyword>
<comment type="caution">
    <text evidence="1">The sequence shown here is derived from an EMBL/GenBank/DDBJ whole genome shotgun (WGS) entry which is preliminary data.</text>
</comment>
<gene>
    <name evidence="1" type="ORF">J2Z48_003117</name>
</gene>